<organism evidence="3 4">
    <name type="scientific">Pseudonocardia zijingensis</name>
    <dbReference type="NCBI Taxonomy" id="153376"/>
    <lineage>
        <taxon>Bacteria</taxon>
        <taxon>Bacillati</taxon>
        <taxon>Actinomycetota</taxon>
        <taxon>Actinomycetes</taxon>
        <taxon>Pseudonocardiales</taxon>
        <taxon>Pseudonocardiaceae</taxon>
        <taxon>Pseudonocardia</taxon>
    </lineage>
</organism>
<accession>A0ABN1QCS0</accession>
<dbReference type="SUPFAM" id="SSF51735">
    <property type="entry name" value="NAD(P)-binding Rossmann-fold domains"/>
    <property type="match status" value="1"/>
</dbReference>
<keyword evidence="4" id="KW-1185">Reference proteome</keyword>
<evidence type="ECO:0000259" key="2">
    <source>
        <dbReference type="Pfam" id="PF22685"/>
    </source>
</evidence>
<dbReference type="SUPFAM" id="SSF55347">
    <property type="entry name" value="Glyceraldehyde-3-phosphate dehydrogenase-like, C-terminal domain"/>
    <property type="match status" value="1"/>
</dbReference>
<dbReference type="Pfam" id="PF01408">
    <property type="entry name" value="GFO_IDH_MocA"/>
    <property type="match status" value="1"/>
</dbReference>
<proteinExistence type="predicted"/>
<dbReference type="InterPro" id="IPR036291">
    <property type="entry name" value="NAD(P)-bd_dom_sf"/>
</dbReference>
<name>A0ABN1QCS0_9PSEU</name>
<evidence type="ECO:0000313" key="4">
    <source>
        <dbReference type="Proteomes" id="UP001499967"/>
    </source>
</evidence>
<sequence>MGARERTIGVGIVGLSATGGWGAGAHVPALSAAGGFELRGLVGGSTTSARAASEVHGVPAYRSVERLAQAEDIDLVVVTVKTPRHRELVLPALAAGRPVFCEWPLAVDLGEAEEIASAARAVPTFVGLQGRSSPTFRWLAGLVSDGYVGEVLSATVSSTVTEWGGPVAQRMLYTLDRTLGATMLGIAFGHAIDAASMVVGDLQDVVATTAVRHPHVRLGGGDRLVPMTADDQIAVSGRLPNGAILSAHQRGGTAAGSSFSMVIDGTAGTLEVTAPDHPHVVPVLVRGARRGEPLTTLTRPDDPYRHLAQTPIHSLVHAYAGIGHTLRGGPRTVPDFAHAVRRHRLLDAITRSAETGRRIDL</sequence>
<dbReference type="InterPro" id="IPR051317">
    <property type="entry name" value="Gfo/Idh/MocA_oxidoreduct"/>
</dbReference>
<dbReference type="InterPro" id="IPR000683">
    <property type="entry name" value="Gfo/Idh/MocA-like_OxRdtase_N"/>
</dbReference>
<feature type="domain" description="Gal80p-like C-terminal" evidence="2">
    <location>
        <begin position="139"/>
        <end position="273"/>
    </location>
</feature>
<protein>
    <submittedName>
        <fullName evidence="3">Gfo/Idh/MocA family oxidoreductase</fullName>
    </submittedName>
</protein>
<reference evidence="3 4" key="1">
    <citation type="journal article" date="2019" name="Int. J. Syst. Evol. Microbiol.">
        <title>The Global Catalogue of Microorganisms (GCM) 10K type strain sequencing project: providing services to taxonomists for standard genome sequencing and annotation.</title>
        <authorList>
            <consortium name="The Broad Institute Genomics Platform"/>
            <consortium name="The Broad Institute Genome Sequencing Center for Infectious Disease"/>
            <person name="Wu L."/>
            <person name="Ma J."/>
        </authorList>
    </citation>
    <scope>NUCLEOTIDE SEQUENCE [LARGE SCALE GENOMIC DNA]</scope>
    <source>
        <strain evidence="3 4">JCM 11117</strain>
    </source>
</reference>
<gene>
    <name evidence="3" type="ORF">GCM10009559_36180</name>
</gene>
<evidence type="ECO:0000259" key="1">
    <source>
        <dbReference type="Pfam" id="PF01408"/>
    </source>
</evidence>
<dbReference type="Gene3D" id="3.40.50.720">
    <property type="entry name" value="NAD(P)-binding Rossmann-like Domain"/>
    <property type="match status" value="1"/>
</dbReference>
<comment type="caution">
    <text evidence="3">The sequence shown here is derived from an EMBL/GenBank/DDBJ whole genome shotgun (WGS) entry which is preliminary data.</text>
</comment>
<dbReference type="EMBL" id="BAAAHP010000099">
    <property type="protein sequence ID" value="GAA0940880.1"/>
    <property type="molecule type" value="Genomic_DNA"/>
</dbReference>
<dbReference type="Proteomes" id="UP001499967">
    <property type="component" value="Unassembled WGS sequence"/>
</dbReference>
<dbReference type="Pfam" id="PF22685">
    <property type="entry name" value="Gal80p_C-like"/>
    <property type="match status" value="1"/>
</dbReference>
<dbReference type="Gene3D" id="3.30.360.10">
    <property type="entry name" value="Dihydrodipicolinate Reductase, domain 2"/>
    <property type="match status" value="1"/>
</dbReference>
<dbReference type="InterPro" id="IPR055080">
    <property type="entry name" value="Gal80p-like_C"/>
</dbReference>
<feature type="domain" description="Gfo/Idh/MocA-like oxidoreductase N-terminal" evidence="1">
    <location>
        <begin position="9"/>
        <end position="121"/>
    </location>
</feature>
<dbReference type="PANTHER" id="PTHR43708">
    <property type="entry name" value="CONSERVED EXPRESSED OXIDOREDUCTASE (EUROFUNG)"/>
    <property type="match status" value="1"/>
</dbReference>
<evidence type="ECO:0000313" key="3">
    <source>
        <dbReference type="EMBL" id="GAA0940880.1"/>
    </source>
</evidence>
<dbReference type="PANTHER" id="PTHR43708:SF1">
    <property type="entry name" value="GALACTOSE_LACTOSE METABOLISM REGULATORY PROTEIN GAL80"/>
    <property type="match status" value="1"/>
</dbReference>